<gene>
    <name evidence="1" type="ORF">APZ42_005288</name>
</gene>
<organism evidence="1 2">
    <name type="scientific">Daphnia magna</name>
    <dbReference type="NCBI Taxonomy" id="35525"/>
    <lineage>
        <taxon>Eukaryota</taxon>
        <taxon>Metazoa</taxon>
        <taxon>Ecdysozoa</taxon>
        <taxon>Arthropoda</taxon>
        <taxon>Crustacea</taxon>
        <taxon>Branchiopoda</taxon>
        <taxon>Diplostraca</taxon>
        <taxon>Cladocera</taxon>
        <taxon>Anomopoda</taxon>
        <taxon>Daphniidae</taxon>
        <taxon>Daphnia</taxon>
    </lineage>
</organism>
<dbReference type="OrthoDB" id="7760234at2759"/>
<dbReference type="Proteomes" id="UP000076858">
    <property type="component" value="Unassembled WGS sequence"/>
</dbReference>
<sequence>MLAFPKAGHFEETFVMAYGPLITKCAARSTYQFQTLMMANEDILSITDKKPHLKESPFLTCVGSLKNPICFNIVYEGEVLFSGTSSIKAFKNHYASFQMFRIKYPALLNTLYPRGI</sequence>
<dbReference type="AlphaFoldDB" id="A0A164GJ51"/>
<keyword evidence="2" id="KW-1185">Reference proteome</keyword>
<comment type="caution">
    <text evidence="1">The sequence shown here is derived from an EMBL/GenBank/DDBJ whole genome shotgun (WGS) entry which is preliminary data.</text>
</comment>
<evidence type="ECO:0000313" key="2">
    <source>
        <dbReference type="Proteomes" id="UP000076858"/>
    </source>
</evidence>
<dbReference type="EMBL" id="LRGB01014953">
    <property type="protein sequence ID" value="KZR99025.1"/>
    <property type="molecule type" value="Genomic_DNA"/>
</dbReference>
<reference evidence="1 2" key="1">
    <citation type="submission" date="2016-03" db="EMBL/GenBank/DDBJ databases">
        <title>EvidentialGene: Evidence-directed Construction of Genes on Genomes.</title>
        <authorList>
            <person name="Gilbert D.G."/>
            <person name="Choi J.-H."/>
            <person name="Mockaitis K."/>
            <person name="Colbourne J."/>
            <person name="Pfrender M."/>
        </authorList>
    </citation>
    <scope>NUCLEOTIDE SEQUENCE [LARGE SCALE GENOMIC DNA]</scope>
    <source>
        <strain evidence="1 2">Xinb3</strain>
        <tissue evidence="1">Complete organism</tissue>
    </source>
</reference>
<evidence type="ECO:0000313" key="1">
    <source>
        <dbReference type="EMBL" id="KZR99025.1"/>
    </source>
</evidence>
<protein>
    <submittedName>
        <fullName evidence="1">Uncharacterized protein</fullName>
    </submittedName>
</protein>
<name>A0A164GJ51_9CRUS</name>
<proteinExistence type="predicted"/>
<accession>A0A164GJ51</accession>